<accession>A0A941D174</accession>
<dbReference type="GO" id="GO:0002098">
    <property type="term" value="P:tRNA wobble uridine modification"/>
    <property type="evidence" value="ECO:0007669"/>
    <property type="project" value="InterPro"/>
</dbReference>
<dbReference type="SUPFAM" id="SSF52821">
    <property type="entry name" value="Rhodanese/Cell cycle control phosphatase"/>
    <property type="match status" value="1"/>
</dbReference>
<dbReference type="NCBIfam" id="NF008750">
    <property type="entry name" value="PRK11784.1-2"/>
    <property type="match status" value="1"/>
</dbReference>
<dbReference type="AlphaFoldDB" id="A0A941D174"/>
<comment type="caution">
    <text evidence="3">The sequence shown here is derived from an EMBL/GenBank/DDBJ whole genome shotgun (WGS) entry which is preliminary data.</text>
</comment>
<organism evidence="3 4">
    <name type="scientific">Phenylobacterium glaciei</name>
    <dbReference type="NCBI Taxonomy" id="2803784"/>
    <lineage>
        <taxon>Bacteria</taxon>
        <taxon>Pseudomonadati</taxon>
        <taxon>Pseudomonadota</taxon>
        <taxon>Alphaproteobacteria</taxon>
        <taxon>Caulobacterales</taxon>
        <taxon>Caulobacteraceae</taxon>
        <taxon>Phenylobacterium</taxon>
    </lineage>
</organism>
<dbReference type="Proteomes" id="UP000622580">
    <property type="component" value="Unassembled WGS sequence"/>
</dbReference>
<dbReference type="GO" id="GO:0043828">
    <property type="term" value="F:tRNA 2-selenouridine synthase activity"/>
    <property type="evidence" value="ECO:0007669"/>
    <property type="project" value="InterPro"/>
</dbReference>
<reference evidence="3" key="1">
    <citation type="submission" date="2021-04" db="EMBL/GenBank/DDBJ databases">
        <title>Draft genome assembly of strain Phenylobacterium sp. 20VBR1 using MiniION and Illumina platforms.</title>
        <authorList>
            <person name="Thomas F.A."/>
            <person name="Krishnan K.P."/>
            <person name="Sinha R.K."/>
        </authorList>
    </citation>
    <scope>NUCLEOTIDE SEQUENCE</scope>
    <source>
        <strain evidence="3">20VBR1</strain>
    </source>
</reference>
<dbReference type="Gene3D" id="3.40.250.10">
    <property type="entry name" value="Rhodanese-like domain"/>
    <property type="match status" value="1"/>
</dbReference>
<name>A0A941D174_9CAUL</name>
<evidence type="ECO:0000313" key="3">
    <source>
        <dbReference type="EMBL" id="MBR7620301.1"/>
    </source>
</evidence>
<protein>
    <submittedName>
        <fullName evidence="3">tRNA 2-selenouridine(34) synthase MnmH</fullName>
        <ecNumber evidence="3">2.5.1.-</ecNumber>
    </submittedName>
</protein>
<sequence length="351" mass="38865">MGIQLTEAVDAASLARFDAVIDVRSPGEFAEDHMPGAENLPVLDNAERAEVGTIYVQESRFLARRIGAAQVARNIARHLEEALSDRPASFQPLIYCWRGGQRSNAMATILSQVGWPVWLLTGGYKTYRRSVTARLYDEAPPLNLILLDGHTGSAKTEILARLMEQGVQTLDLEGLASHRGSLFGAVAGRPQPSQKLFESRLLAELDKLDTSRPIVVEAESSKIGDRMTPPAVWKAMQTAPRIEIQAPREARARYLVEAYRDVIDDRAELEAAFSRLPAYPGQKRLENWRSLADAGEFEELAAALMEHHYDPAYDRSARKDERPRLGVIELPSLDAAGQDAAVTEIRRLASI</sequence>
<dbReference type="NCBIfam" id="TIGR03167">
    <property type="entry name" value="tRNA_sel_U_synt"/>
    <property type="match status" value="1"/>
</dbReference>
<dbReference type="SMART" id="SM00450">
    <property type="entry name" value="RHOD"/>
    <property type="match status" value="1"/>
</dbReference>
<dbReference type="InterPro" id="IPR058840">
    <property type="entry name" value="AAA_SelU"/>
</dbReference>
<evidence type="ECO:0000256" key="1">
    <source>
        <dbReference type="ARBA" id="ARBA00023266"/>
    </source>
</evidence>
<dbReference type="Pfam" id="PF26341">
    <property type="entry name" value="AAA_SelU"/>
    <property type="match status" value="1"/>
</dbReference>
<dbReference type="InterPro" id="IPR036873">
    <property type="entry name" value="Rhodanese-like_dom_sf"/>
</dbReference>
<dbReference type="EC" id="2.5.1.-" evidence="3"/>
<dbReference type="EMBL" id="JAGSGD010000001">
    <property type="protein sequence ID" value="MBR7620301.1"/>
    <property type="molecule type" value="Genomic_DNA"/>
</dbReference>
<dbReference type="InterPro" id="IPR017582">
    <property type="entry name" value="SelU"/>
</dbReference>
<dbReference type="PROSITE" id="PS50206">
    <property type="entry name" value="RHODANESE_3"/>
    <property type="match status" value="1"/>
</dbReference>
<dbReference type="InterPro" id="IPR001763">
    <property type="entry name" value="Rhodanese-like_dom"/>
</dbReference>
<evidence type="ECO:0000259" key="2">
    <source>
        <dbReference type="PROSITE" id="PS50206"/>
    </source>
</evidence>
<proteinExistence type="predicted"/>
<keyword evidence="4" id="KW-1185">Reference proteome</keyword>
<evidence type="ECO:0000313" key="4">
    <source>
        <dbReference type="Proteomes" id="UP000622580"/>
    </source>
</evidence>
<gene>
    <name evidence="3" type="primary">mnmH</name>
    <name evidence="3" type="ORF">JKL49_12980</name>
</gene>
<keyword evidence="1" id="KW-0711">Selenium</keyword>
<keyword evidence="3" id="KW-0808">Transferase</keyword>
<dbReference type="PANTHER" id="PTHR30401:SF0">
    <property type="entry name" value="TRNA 2-SELENOURIDINE SYNTHASE"/>
    <property type="match status" value="1"/>
</dbReference>
<dbReference type="PANTHER" id="PTHR30401">
    <property type="entry name" value="TRNA 2-SELENOURIDINE SYNTHASE"/>
    <property type="match status" value="1"/>
</dbReference>
<feature type="domain" description="Rhodanese" evidence="2">
    <location>
        <begin position="20"/>
        <end position="136"/>
    </location>
</feature>
<dbReference type="Pfam" id="PF00581">
    <property type="entry name" value="Rhodanese"/>
    <property type="match status" value="1"/>
</dbReference>
<dbReference type="RefSeq" id="WP_215341016.1">
    <property type="nucleotide sequence ID" value="NZ_JAGSGD010000001.1"/>
</dbReference>
<dbReference type="NCBIfam" id="NF008752">
    <property type="entry name" value="PRK11784.1-4"/>
    <property type="match status" value="1"/>
</dbReference>